<keyword evidence="1" id="KW-0812">Transmembrane</keyword>
<dbReference type="AlphaFoldDB" id="A0A4Q0SAF2"/>
<evidence type="ECO:0000256" key="1">
    <source>
        <dbReference type="SAM" id="Phobius"/>
    </source>
</evidence>
<protein>
    <submittedName>
        <fullName evidence="2">Uncharacterized protein</fullName>
    </submittedName>
</protein>
<name>A0A4Q0SAF2_9BRAD</name>
<accession>A0A4Q0SAF2</accession>
<reference evidence="2 3" key="1">
    <citation type="submission" date="2015-04" db="EMBL/GenBank/DDBJ databases">
        <title>Comparative genomics of rhizobia nodulating Arachis hypogaea in China.</title>
        <authorList>
            <person name="Li Y."/>
        </authorList>
    </citation>
    <scope>NUCLEOTIDE SEQUENCE [LARGE SCALE GENOMIC DNA]</scope>
    <source>
        <strain evidence="2 3">CCBAU 51787</strain>
    </source>
</reference>
<feature type="transmembrane region" description="Helical" evidence="1">
    <location>
        <begin position="45"/>
        <end position="69"/>
    </location>
</feature>
<sequence>MVHEMQGAASGRMSVNTDHFTIWPTAWAFLFPVILVILWTAPFDIAFLGVPVLFLVWACSALLAIGLAISSARTRKWRRAIAMSVLPLTTLVAIANAGTVWRLAMETGERLHFQALRQSYLQDLSKLPSSGEPRFAIWRWGGFGISHAVVYDESDEIALSEQSSAWKKRVADTEVGMCGAWGTPLGSHFYLIRTGC</sequence>
<dbReference type="EMBL" id="LBJM01000088">
    <property type="protein sequence ID" value="RXH32574.1"/>
    <property type="molecule type" value="Genomic_DNA"/>
</dbReference>
<feature type="transmembrane region" description="Helical" evidence="1">
    <location>
        <begin position="20"/>
        <end position="39"/>
    </location>
</feature>
<gene>
    <name evidence="2" type="ORF">XH94_31740</name>
</gene>
<keyword evidence="1" id="KW-0472">Membrane</keyword>
<evidence type="ECO:0000313" key="3">
    <source>
        <dbReference type="Proteomes" id="UP000290565"/>
    </source>
</evidence>
<organism evidence="2 3">
    <name type="scientific">Bradyrhizobium zhanjiangense</name>
    <dbReference type="NCBI Taxonomy" id="1325107"/>
    <lineage>
        <taxon>Bacteria</taxon>
        <taxon>Pseudomonadati</taxon>
        <taxon>Pseudomonadota</taxon>
        <taxon>Alphaproteobacteria</taxon>
        <taxon>Hyphomicrobiales</taxon>
        <taxon>Nitrobacteraceae</taxon>
        <taxon>Bradyrhizobium</taxon>
    </lineage>
</organism>
<comment type="caution">
    <text evidence="2">The sequence shown here is derived from an EMBL/GenBank/DDBJ whole genome shotgun (WGS) entry which is preliminary data.</text>
</comment>
<feature type="transmembrane region" description="Helical" evidence="1">
    <location>
        <begin position="81"/>
        <end position="104"/>
    </location>
</feature>
<dbReference type="Proteomes" id="UP000290565">
    <property type="component" value="Unassembled WGS sequence"/>
</dbReference>
<evidence type="ECO:0000313" key="2">
    <source>
        <dbReference type="EMBL" id="RXH32574.1"/>
    </source>
</evidence>
<proteinExistence type="predicted"/>
<keyword evidence="1" id="KW-1133">Transmembrane helix</keyword>